<dbReference type="InterPro" id="IPR004111">
    <property type="entry name" value="Repressor_TetR_C"/>
</dbReference>
<evidence type="ECO:0000256" key="2">
    <source>
        <dbReference type="ARBA" id="ARBA00023125"/>
    </source>
</evidence>
<organism evidence="6 7">
    <name type="scientific">Streptomyces tubbatahanensis</name>
    <dbReference type="NCBI Taxonomy" id="2923272"/>
    <lineage>
        <taxon>Bacteria</taxon>
        <taxon>Bacillati</taxon>
        <taxon>Actinomycetota</taxon>
        <taxon>Actinomycetes</taxon>
        <taxon>Kitasatosporales</taxon>
        <taxon>Streptomycetaceae</taxon>
        <taxon>Streptomyces</taxon>
    </lineage>
</organism>
<dbReference type="InterPro" id="IPR036271">
    <property type="entry name" value="Tet_transcr_reg_TetR-rel_C_sf"/>
</dbReference>
<dbReference type="Gene3D" id="1.10.357.10">
    <property type="entry name" value="Tetracycline Repressor, domain 2"/>
    <property type="match status" value="1"/>
</dbReference>
<accession>A0ABY3XSH5</accession>
<keyword evidence="1" id="KW-0805">Transcription regulation</keyword>
<evidence type="ECO:0000256" key="4">
    <source>
        <dbReference type="PROSITE-ProRule" id="PRU00335"/>
    </source>
</evidence>
<keyword evidence="3" id="KW-0804">Transcription</keyword>
<gene>
    <name evidence="6" type="ORF">MMF93_12875</name>
</gene>
<dbReference type="EMBL" id="CP093846">
    <property type="protein sequence ID" value="UNS97296.1"/>
    <property type="molecule type" value="Genomic_DNA"/>
</dbReference>
<dbReference type="SUPFAM" id="SSF48498">
    <property type="entry name" value="Tetracyclin repressor-like, C-terminal domain"/>
    <property type="match status" value="1"/>
</dbReference>
<dbReference type="SUPFAM" id="SSF46689">
    <property type="entry name" value="Homeodomain-like"/>
    <property type="match status" value="1"/>
</dbReference>
<dbReference type="PROSITE" id="PS50977">
    <property type="entry name" value="HTH_TETR_2"/>
    <property type="match status" value="1"/>
</dbReference>
<evidence type="ECO:0000313" key="6">
    <source>
        <dbReference type="EMBL" id="UNS97296.1"/>
    </source>
</evidence>
<evidence type="ECO:0000313" key="7">
    <source>
        <dbReference type="Proteomes" id="UP001202244"/>
    </source>
</evidence>
<keyword evidence="2 4" id="KW-0238">DNA-binding</keyword>
<proteinExistence type="predicted"/>
<name>A0ABY3XSH5_9ACTN</name>
<dbReference type="Pfam" id="PF02909">
    <property type="entry name" value="TetR_C_1"/>
    <property type="match status" value="1"/>
</dbReference>
<keyword evidence="7" id="KW-1185">Reference proteome</keyword>
<evidence type="ECO:0000256" key="3">
    <source>
        <dbReference type="ARBA" id="ARBA00023163"/>
    </source>
</evidence>
<dbReference type="Gene3D" id="1.10.10.60">
    <property type="entry name" value="Homeodomain-like"/>
    <property type="match status" value="1"/>
</dbReference>
<dbReference type="Proteomes" id="UP001202244">
    <property type="component" value="Chromosome"/>
</dbReference>
<reference evidence="6 7" key="1">
    <citation type="journal article" date="2023" name="Microbiol. Spectr.">
        <title>Synergy between Genome Mining, Metabolomics, and Bioinformatics Uncovers Antibacterial Chlorinated Carbazole Alkaloids and Their Biosynthetic Gene Cluster from Streptomyces tubbatahanensis sp. nov., a Novel Actinomycete Isolated from Sulu Sea, Philippines.</title>
        <authorList>
            <person name="Tenebro C.P."/>
            <person name="Trono D.J.V.L."/>
            <person name="Balida L.A.P."/>
            <person name="Bayog L.K.A."/>
            <person name="Bruna J.R."/>
            <person name="Sabido E.M."/>
            <person name="Caspe D.P.C."/>
            <person name="de Los Santos E.L.C."/>
            <person name="Saludes J.P."/>
            <person name="Dalisay D.S."/>
        </authorList>
    </citation>
    <scope>NUCLEOTIDE SEQUENCE [LARGE SCALE GENOMIC DNA]</scope>
    <source>
        <strain evidence="6 7">DSD3025</strain>
    </source>
</reference>
<feature type="DNA-binding region" description="H-T-H motif" evidence="4">
    <location>
        <begin position="54"/>
        <end position="73"/>
    </location>
</feature>
<dbReference type="InterPro" id="IPR001647">
    <property type="entry name" value="HTH_TetR"/>
</dbReference>
<evidence type="ECO:0000256" key="1">
    <source>
        <dbReference type="ARBA" id="ARBA00023015"/>
    </source>
</evidence>
<dbReference type="Pfam" id="PF00440">
    <property type="entry name" value="TetR_N"/>
    <property type="match status" value="1"/>
</dbReference>
<evidence type="ECO:0000259" key="5">
    <source>
        <dbReference type="PROSITE" id="PS50977"/>
    </source>
</evidence>
<dbReference type="RefSeq" id="WP_242751442.1">
    <property type="nucleotide sequence ID" value="NZ_CP093846.1"/>
</dbReference>
<dbReference type="InterPro" id="IPR009057">
    <property type="entry name" value="Homeodomain-like_sf"/>
</dbReference>
<protein>
    <submittedName>
        <fullName evidence="6">TetR/AcrR family transcriptional regulator</fullName>
    </submittedName>
</protein>
<feature type="domain" description="HTH tetR-type" evidence="5">
    <location>
        <begin position="31"/>
        <end position="91"/>
    </location>
</feature>
<sequence length="269" mass="27726">MFAEQEVAVPEEPPSSIWLRPVRAGKGPAPTFAREDLAAAGVALADEQGLAAVTMRAVARALASAPASLYRYVTTRDELLELMVDKVHAEMNVPPAGSGPGADRRRPVAGLLALARESRRLHLAHPWLLDATATRRPLGPHGVAYLEQALAVLAGTPGSARSKLEAIGVMNAVVASLSRAELDQAAAGRGALPQWQQAQHAYLTALATDGDHPHLVAALAAGQGAAGQQAGGQGGVGEGSAEALFDRLVTRVLTGLLAPEEDVPAAAPD</sequence>